<dbReference type="Proteomes" id="UP000324897">
    <property type="component" value="Chromosome 1"/>
</dbReference>
<keyword evidence="1" id="KW-1133">Transmembrane helix</keyword>
<dbReference type="GO" id="GO:0071786">
    <property type="term" value="P:endoplasmic reticulum tubular network organization"/>
    <property type="evidence" value="ECO:0007669"/>
    <property type="project" value="InterPro"/>
</dbReference>
<dbReference type="Gramene" id="TVU27592">
    <property type="protein sequence ID" value="TVU27592"/>
    <property type="gene ID" value="EJB05_19085"/>
</dbReference>
<name>A0A5J9UUQ0_9POAL</name>
<feature type="transmembrane region" description="Helical" evidence="1">
    <location>
        <begin position="56"/>
        <end position="73"/>
    </location>
</feature>
<gene>
    <name evidence="2" type="ORF">EJB05_19085</name>
</gene>
<organism evidence="2 3">
    <name type="scientific">Eragrostis curvula</name>
    <name type="common">weeping love grass</name>
    <dbReference type="NCBI Taxonomy" id="38414"/>
    <lineage>
        <taxon>Eukaryota</taxon>
        <taxon>Viridiplantae</taxon>
        <taxon>Streptophyta</taxon>
        <taxon>Embryophyta</taxon>
        <taxon>Tracheophyta</taxon>
        <taxon>Spermatophyta</taxon>
        <taxon>Magnoliopsida</taxon>
        <taxon>Liliopsida</taxon>
        <taxon>Poales</taxon>
        <taxon>Poaceae</taxon>
        <taxon>PACMAD clade</taxon>
        <taxon>Chloridoideae</taxon>
        <taxon>Eragrostideae</taxon>
        <taxon>Eragrostidinae</taxon>
        <taxon>Eragrostis</taxon>
    </lineage>
</organism>
<dbReference type="OrthoDB" id="653521at2759"/>
<evidence type="ECO:0000313" key="3">
    <source>
        <dbReference type="Proteomes" id="UP000324897"/>
    </source>
</evidence>
<reference evidence="2 3" key="1">
    <citation type="journal article" date="2019" name="Sci. Rep.">
        <title>A high-quality genome of Eragrostis curvula grass provides insights into Poaceae evolution and supports new strategies to enhance forage quality.</title>
        <authorList>
            <person name="Carballo J."/>
            <person name="Santos B.A.C.M."/>
            <person name="Zappacosta D."/>
            <person name="Garbus I."/>
            <person name="Selva J.P."/>
            <person name="Gallo C.A."/>
            <person name="Diaz A."/>
            <person name="Albertini E."/>
            <person name="Caccamo M."/>
            <person name="Echenique V."/>
        </authorList>
    </citation>
    <scope>NUCLEOTIDE SEQUENCE [LARGE SCALE GENOMIC DNA]</scope>
    <source>
        <strain evidence="3">cv. Victoria</strain>
        <tissue evidence="2">Leaf</tissue>
    </source>
</reference>
<comment type="caution">
    <text evidence="2">The sequence shown here is derived from an EMBL/GenBank/DDBJ whole genome shotgun (WGS) entry which is preliminary data.</text>
</comment>
<dbReference type="PANTHER" id="PTHR22166:SF28">
    <property type="entry name" value="OS02G0830300 PROTEIN"/>
    <property type="match status" value="1"/>
</dbReference>
<dbReference type="EMBL" id="RWGY01000011">
    <property type="protein sequence ID" value="TVU27592.1"/>
    <property type="molecule type" value="Genomic_DNA"/>
</dbReference>
<proteinExistence type="predicted"/>
<keyword evidence="1" id="KW-0812">Transmembrane</keyword>
<dbReference type="AlphaFoldDB" id="A0A5J9UUQ0"/>
<keyword evidence="3" id="KW-1185">Reference proteome</keyword>
<dbReference type="InterPro" id="IPR040115">
    <property type="entry name" value="Lnp"/>
</dbReference>
<accession>A0A5J9UUQ0</accession>
<sequence length="745" mass="81432">MAAAADQPLGFFSGILSRLRAAASGWRRRDDPADEIEEEEATARSRLARRRLGRKLAFVSFNLEVLVFVYAFWRTRRLDLKDKKLIERLQEKKQASDCVLRELDQNEQESGGKYDLMDDPSNFSTAAASAETSKFGTSQQPIVNLRDDGGGDISWDHSKDFQPTCTDGLRWRGSSIEKAYTTSSNAVLQLIGWSTEHLADDPEELDYTQRNVGHHCYLRTEVAVNSMVYSSAEAGTCLPDCSIVDVNSNGMNHAVCSPPPSSLKYNGGLAEENPLQKALTQPNSDLSAFAELLEEGRQENKSSKFHVSEEDGMSFISKKEHFVVSYAVENKEQYLETSSGLALCSQDTDKEDVAGGVCFVKVSPELTLLSSTELVVECSKDASNKESCELNTQDENDVAVNSEEEALLGPHVVSTSEHCCESPGFFLCGQDSNKMEIPAVVNVVAVSTKPNYPAPVESLTHALDDDGSTGDETSNVHLLAQMSQEALVDPLVVDSFEDSFATSKLLSHSEAFKMTEVPGEDLSELLDEGASNHQNDGAIFSEYGGNTDNMIGDSMSVQLIAESNILEAHQGGQEALSVPIHDSSSHSAGIFLSSSEVFDDEAYSSNSNSIFLCTDSMEDKAPVSFQGGPSESKDEMNFAFLDTPILLDEVTSTESWTDNAECSQYIRDNASIKSLHDVNQVPLKTSEISNFGLEESLVSTEEGIKSEIFSLYSRSSSCVSEVNMIETLSGVAFPEPKNDNHFKFD</sequence>
<protein>
    <submittedName>
        <fullName evidence="2">Uncharacterized protein</fullName>
    </submittedName>
</protein>
<evidence type="ECO:0000313" key="2">
    <source>
        <dbReference type="EMBL" id="TVU27592.1"/>
    </source>
</evidence>
<dbReference type="PANTHER" id="PTHR22166">
    <property type="entry name" value="ENDOPLASMIC RETICULUM JUNCTION FORMATION PROTEIN LUNAPARK"/>
    <property type="match status" value="1"/>
</dbReference>
<dbReference type="GO" id="GO:0071782">
    <property type="term" value="C:endoplasmic reticulum tubular network"/>
    <property type="evidence" value="ECO:0007669"/>
    <property type="project" value="TreeGrafter"/>
</dbReference>
<keyword evidence="1" id="KW-0472">Membrane</keyword>
<evidence type="ECO:0000256" key="1">
    <source>
        <dbReference type="SAM" id="Phobius"/>
    </source>
</evidence>